<dbReference type="GO" id="GO:0003677">
    <property type="term" value="F:DNA binding"/>
    <property type="evidence" value="ECO:0007669"/>
    <property type="project" value="UniProtKB-KW"/>
</dbReference>
<dbReference type="Proteomes" id="UP000094329">
    <property type="component" value="Unassembled WGS sequence"/>
</dbReference>
<sequence>MPRPGLTYDEITEAANRVLAAGEKPTINRVREALGGRGSSTTISRYLKDWKRQVQEGQLAEPQKVETEESTAKKEVAVPAASVEEQASVVAPVEAAAVESAISIDEELQLCFSEEEYELPAVTNEQFRPVETDSELEALRREHEALKIQFRRLNSAVNKERIRRQAFEMLAREAKEYVNVIKEQVGQRILDLRMASDQTINQLKAHAREAKQESERELKFYREELMRIQKETGRSGSHSKNSMATGRGPRRQMTTSS</sequence>
<feature type="region of interest" description="Disordered" evidence="1">
    <location>
        <begin position="227"/>
        <end position="257"/>
    </location>
</feature>
<feature type="compositionally biased region" description="Polar residues" evidence="1">
    <location>
        <begin position="234"/>
        <end position="244"/>
    </location>
</feature>
<dbReference type="EMBL" id="MDTU01000001">
    <property type="protein sequence ID" value="ODN43807.1"/>
    <property type="molecule type" value="Genomic_DNA"/>
</dbReference>
<evidence type="ECO:0000313" key="4">
    <source>
        <dbReference type="Proteomes" id="UP000094329"/>
    </source>
</evidence>
<comment type="caution">
    <text evidence="3">The sequence shown here is derived from an EMBL/GenBank/DDBJ whole genome shotgun (WGS) entry which is preliminary data.</text>
</comment>
<evidence type="ECO:0000313" key="3">
    <source>
        <dbReference type="EMBL" id="ODN43807.1"/>
    </source>
</evidence>
<gene>
    <name evidence="3" type="ORF">BGC07_14010</name>
</gene>
<dbReference type="Pfam" id="PF11740">
    <property type="entry name" value="KfrA_N"/>
    <property type="match status" value="1"/>
</dbReference>
<keyword evidence="4" id="KW-1185">Reference proteome</keyword>
<evidence type="ECO:0000256" key="1">
    <source>
        <dbReference type="SAM" id="MobiDB-lite"/>
    </source>
</evidence>
<keyword evidence="3" id="KW-0238">DNA-binding</keyword>
<organism evidence="3 4">
    <name type="scientific">Piscirickettsia litoralis</name>
    <dbReference type="NCBI Taxonomy" id="1891921"/>
    <lineage>
        <taxon>Bacteria</taxon>
        <taxon>Pseudomonadati</taxon>
        <taxon>Pseudomonadota</taxon>
        <taxon>Gammaproteobacteria</taxon>
        <taxon>Thiotrichales</taxon>
        <taxon>Piscirickettsiaceae</taxon>
        <taxon>Piscirickettsia</taxon>
    </lineage>
</organism>
<protein>
    <submittedName>
        <fullName evidence="3">DNA-binding protein</fullName>
    </submittedName>
</protein>
<name>A0ABX3A6F0_9GAMM</name>
<reference evidence="3 4" key="1">
    <citation type="submission" date="2016-08" db="EMBL/GenBank/DDBJ databases">
        <title>Draft genome sequence of Candidatus Piscirickettsia litoralis, from seawater.</title>
        <authorList>
            <person name="Wan X."/>
            <person name="Lee A.J."/>
            <person name="Hou S."/>
            <person name="Donachie S.P."/>
        </authorList>
    </citation>
    <scope>NUCLEOTIDE SEQUENCE [LARGE SCALE GENOMIC DNA]</scope>
    <source>
        <strain evidence="3 4">Y2</strain>
    </source>
</reference>
<dbReference type="InterPro" id="IPR021104">
    <property type="entry name" value="KfrA_DNA-bd_N"/>
</dbReference>
<evidence type="ECO:0000259" key="2">
    <source>
        <dbReference type="Pfam" id="PF11740"/>
    </source>
</evidence>
<proteinExistence type="predicted"/>
<feature type="domain" description="KfrA N-terminal DNA-binding" evidence="2">
    <location>
        <begin position="7"/>
        <end position="97"/>
    </location>
</feature>
<accession>A0ABX3A6F0</accession>
<dbReference type="RefSeq" id="WP_069313603.1">
    <property type="nucleotide sequence ID" value="NZ_MDTU01000001.1"/>
</dbReference>